<dbReference type="AlphaFoldDB" id="A0A3L6ZU75"/>
<protein>
    <submittedName>
        <fullName evidence="1">RES domain-containing protein</fullName>
    </submittedName>
</protein>
<gene>
    <name evidence="1" type="ORF">D9V29_08375</name>
</gene>
<name>A0A3L6ZU75_9MICO</name>
<dbReference type="EMBL" id="RCUV01000008">
    <property type="protein sequence ID" value="RLP71359.1"/>
    <property type="molecule type" value="Genomic_DNA"/>
</dbReference>
<organism evidence="1 2">
    <name type="scientific">Mycetocola manganoxydans</name>
    <dbReference type="NCBI Taxonomy" id="699879"/>
    <lineage>
        <taxon>Bacteria</taxon>
        <taxon>Bacillati</taxon>
        <taxon>Actinomycetota</taxon>
        <taxon>Actinomycetes</taxon>
        <taxon>Micrococcales</taxon>
        <taxon>Microbacteriaceae</taxon>
        <taxon>Mycetocola</taxon>
    </lineage>
</organism>
<sequence>MSRDYASLPVTKNPGRIWRIGYRPNPWAWTDWKYANTDGRFDGRWDDPTGQYRTLYVGATAVACFFEVLAKFRPNTEVDAEMEAIESDEVDDIAFPALPAGAVSLDWVENRLIGSADLLGSYVAVTAAETIASLRGMWLKTAQEQGFVDFDAAALKESAPRQLTQLVSRALYEASITGAPAFNGLEFRSRHGDDLLLWALFEHPDDGTVSPQLTNINDEILRPEHPDLLTVMSLYGLFWMDA</sequence>
<evidence type="ECO:0000313" key="1">
    <source>
        <dbReference type="EMBL" id="RLP71359.1"/>
    </source>
</evidence>
<accession>A0A3L6ZU75</accession>
<evidence type="ECO:0000313" key="2">
    <source>
        <dbReference type="Proteomes" id="UP000270299"/>
    </source>
</evidence>
<dbReference type="OrthoDB" id="4722229at2"/>
<dbReference type="Proteomes" id="UP000270299">
    <property type="component" value="Unassembled WGS sequence"/>
</dbReference>
<reference evidence="1 2" key="1">
    <citation type="submission" date="2018-10" db="EMBL/GenBank/DDBJ databases">
        <authorList>
            <person name="Li J."/>
        </authorList>
    </citation>
    <scope>NUCLEOTIDE SEQUENCE [LARGE SCALE GENOMIC DNA]</scope>
    <source>
        <strain evidence="1 2">CCTCC AB209002</strain>
    </source>
</reference>
<keyword evidence="2" id="KW-1185">Reference proteome</keyword>
<proteinExistence type="predicted"/>
<comment type="caution">
    <text evidence="1">The sequence shown here is derived from an EMBL/GenBank/DDBJ whole genome shotgun (WGS) entry which is preliminary data.</text>
</comment>